<keyword evidence="1" id="KW-0732">Signal</keyword>
<dbReference type="OrthoDB" id="6708408at2"/>
<organism evidence="2 3">
    <name type="scientific">Kangiella spongicola</name>
    <dbReference type="NCBI Taxonomy" id="796379"/>
    <lineage>
        <taxon>Bacteria</taxon>
        <taxon>Pseudomonadati</taxon>
        <taxon>Pseudomonadota</taxon>
        <taxon>Gammaproteobacteria</taxon>
        <taxon>Kangiellales</taxon>
        <taxon>Kangiellaceae</taxon>
        <taxon>Kangiella</taxon>
    </lineage>
</organism>
<accession>A0A318D7A7</accession>
<dbReference type="InterPro" id="IPR026387">
    <property type="entry name" value="OMP_w_GlyGly"/>
</dbReference>
<evidence type="ECO:0000313" key="2">
    <source>
        <dbReference type="EMBL" id="PXF63815.1"/>
    </source>
</evidence>
<comment type="caution">
    <text evidence="2">The sequence shown here is derived from an EMBL/GenBank/DDBJ whole genome shotgun (WGS) entry which is preliminary data.</text>
</comment>
<keyword evidence="3" id="KW-1185">Reference proteome</keyword>
<dbReference type="AlphaFoldDB" id="A0A318D7A7"/>
<dbReference type="NCBIfam" id="TIGR04219">
    <property type="entry name" value="OMP_w_GlyGly"/>
    <property type="match status" value="1"/>
</dbReference>
<gene>
    <name evidence="2" type="ORF">DL796_01335</name>
</gene>
<evidence type="ECO:0008006" key="4">
    <source>
        <dbReference type="Google" id="ProtNLM"/>
    </source>
</evidence>
<proteinExistence type="predicted"/>
<feature type="chain" id="PRO_5016435164" description="TIGR04219 family outer membrane beta-barrel protein" evidence="1">
    <location>
        <begin position="22"/>
        <end position="251"/>
    </location>
</feature>
<evidence type="ECO:0000256" key="1">
    <source>
        <dbReference type="SAM" id="SignalP"/>
    </source>
</evidence>
<dbReference type="Proteomes" id="UP000247689">
    <property type="component" value="Unassembled WGS sequence"/>
</dbReference>
<reference evidence="2 3" key="1">
    <citation type="submission" date="2018-05" db="EMBL/GenBank/DDBJ databases">
        <title>Kangiella spongicola genome sequence.</title>
        <authorList>
            <person name="Maclea K.S."/>
            <person name="Goen A.E."/>
            <person name="Kelley C."/>
            <person name="Underriner A."/>
            <person name="Silverwood T."/>
            <person name="Trachtenberg A.M."/>
        </authorList>
    </citation>
    <scope>NUCLEOTIDE SEQUENCE [LARGE SCALE GENOMIC DNA]</scope>
    <source>
        <strain evidence="2 3">ATCC BAA-2076</strain>
    </source>
</reference>
<feature type="signal peptide" evidence="1">
    <location>
        <begin position="1"/>
        <end position="21"/>
    </location>
</feature>
<protein>
    <recommendedName>
        <fullName evidence="4">TIGR04219 family outer membrane beta-barrel protein</fullName>
    </recommendedName>
</protein>
<dbReference type="RefSeq" id="WP_110199226.1">
    <property type="nucleotide sequence ID" value="NZ_QICH01000001.1"/>
</dbReference>
<dbReference type="EMBL" id="QICH01000001">
    <property type="protein sequence ID" value="PXF63815.1"/>
    <property type="molecule type" value="Genomic_DNA"/>
</dbReference>
<sequence>MKLQTTLIASAILAASGTASADFIGIYAGAERWNYDLDGYVNSGDQNVDLNQDLGFKDSDDNTYYVAFEHPIPFLPNIKVQQNNLEGSAVGNASKTFTFDGVVFAEGSELTSGYDFSHTDYTLYYELLDNWVNLDLGLTAKEFDGFTEINYTATTGVVGSRLNFKGTVPTIYGKAQFDLPFTGLRTGAIVNIGEKSGDKISDIKAYVAYEGDSGFGVELGYRTFDVEFDNFDSLASDIKIDGIYAGFTLHL</sequence>
<evidence type="ECO:0000313" key="3">
    <source>
        <dbReference type="Proteomes" id="UP000247689"/>
    </source>
</evidence>
<name>A0A318D7A7_9GAMM</name>